<dbReference type="Pfam" id="PF10609">
    <property type="entry name" value="ParA"/>
    <property type="match status" value="1"/>
</dbReference>
<dbReference type="InterPro" id="IPR000808">
    <property type="entry name" value="Mrp-like_CS"/>
</dbReference>
<dbReference type="InterPro" id="IPR033756">
    <property type="entry name" value="YlxH/NBP35"/>
</dbReference>
<protein>
    <recommendedName>
        <fullName evidence="6">Iron-sulfur cluster carrier protein</fullName>
    </recommendedName>
</protein>
<evidence type="ECO:0000256" key="1">
    <source>
        <dbReference type="ARBA" id="ARBA00022723"/>
    </source>
</evidence>
<dbReference type="GO" id="GO:0016226">
    <property type="term" value="P:iron-sulfur cluster assembly"/>
    <property type="evidence" value="ECO:0007669"/>
    <property type="project" value="InterPro"/>
</dbReference>
<dbReference type="EMBL" id="FSRE01000001">
    <property type="protein sequence ID" value="SIN70911.1"/>
    <property type="molecule type" value="Genomic_DNA"/>
</dbReference>
<evidence type="ECO:0000313" key="8">
    <source>
        <dbReference type="Proteomes" id="UP000198461"/>
    </source>
</evidence>
<dbReference type="GO" id="GO:0005829">
    <property type="term" value="C:cytosol"/>
    <property type="evidence" value="ECO:0007669"/>
    <property type="project" value="TreeGrafter"/>
</dbReference>
<keyword evidence="4 6" id="KW-0408">Iron</keyword>
<dbReference type="InterPro" id="IPR019591">
    <property type="entry name" value="Mrp/NBP35_ATP-bd"/>
</dbReference>
<dbReference type="GO" id="GO:0046872">
    <property type="term" value="F:metal ion binding"/>
    <property type="evidence" value="ECO:0007669"/>
    <property type="project" value="UniProtKB-KW"/>
</dbReference>
<name>A0A1N6DJA3_9GAMM</name>
<dbReference type="GO" id="GO:0051539">
    <property type="term" value="F:4 iron, 4 sulfur cluster binding"/>
    <property type="evidence" value="ECO:0007669"/>
    <property type="project" value="TreeGrafter"/>
</dbReference>
<keyword evidence="2 6" id="KW-0547">Nucleotide-binding</keyword>
<organism evidence="7 8">
    <name type="scientific">Sulfurivirga caldicuralii</name>
    <dbReference type="NCBI Taxonomy" id="364032"/>
    <lineage>
        <taxon>Bacteria</taxon>
        <taxon>Pseudomonadati</taxon>
        <taxon>Pseudomonadota</taxon>
        <taxon>Gammaproteobacteria</taxon>
        <taxon>Thiotrichales</taxon>
        <taxon>Piscirickettsiaceae</taxon>
        <taxon>Sulfurivirga</taxon>
    </lineage>
</organism>
<accession>A0A1N6DJA3</accession>
<dbReference type="GO" id="GO:0005524">
    <property type="term" value="F:ATP binding"/>
    <property type="evidence" value="ECO:0007669"/>
    <property type="project" value="UniProtKB-UniRule"/>
</dbReference>
<evidence type="ECO:0000256" key="2">
    <source>
        <dbReference type="ARBA" id="ARBA00022741"/>
    </source>
</evidence>
<dbReference type="PANTHER" id="PTHR42961:SF2">
    <property type="entry name" value="IRON-SULFUR PROTEIN NUBPL"/>
    <property type="match status" value="1"/>
</dbReference>
<keyword evidence="3 6" id="KW-0067">ATP-binding</keyword>
<keyword evidence="8" id="KW-1185">Reference proteome</keyword>
<dbReference type="OrthoDB" id="9809679at2"/>
<dbReference type="CDD" id="cd02037">
    <property type="entry name" value="Mrp_NBP35"/>
    <property type="match status" value="1"/>
</dbReference>
<dbReference type="STRING" id="364032.SAMN05443662_0196"/>
<dbReference type="RefSeq" id="WP_074200535.1">
    <property type="nucleotide sequence ID" value="NZ_FSRE01000001.1"/>
</dbReference>
<proteinExistence type="inferred from homology"/>
<keyword evidence="1 6" id="KW-0479">Metal-binding</keyword>
<dbReference type="HAMAP" id="MF_02040">
    <property type="entry name" value="Mrp_NBP35"/>
    <property type="match status" value="1"/>
</dbReference>
<evidence type="ECO:0000313" key="7">
    <source>
        <dbReference type="EMBL" id="SIN70911.1"/>
    </source>
</evidence>
<evidence type="ECO:0000256" key="6">
    <source>
        <dbReference type="HAMAP-Rule" id="MF_02040"/>
    </source>
</evidence>
<evidence type="ECO:0000256" key="4">
    <source>
        <dbReference type="ARBA" id="ARBA00023004"/>
    </source>
</evidence>
<reference evidence="7 8" key="1">
    <citation type="submission" date="2016-11" db="EMBL/GenBank/DDBJ databases">
        <authorList>
            <person name="Jaros S."/>
            <person name="Januszkiewicz K."/>
            <person name="Wedrychowicz H."/>
        </authorList>
    </citation>
    <scope>NUCLEOTIDE SEQUENCE [LARGE SCALE GENOMIC DNA]</scope>
    <source>
        <strain evidence="7 8">DSM 17737</strain>
    </source>
</reference>
<sequence>MDDVLTRLHDPYLGDSFAALGATLDDEGKMLKLTLPYAGKGVASALQAAINEAWGEQAPTLALDVDIATVPPAVPKPPIEGVKNIILVTSAKGGVGKSTVAANLALALAAEGARVGVLDADLYGPSQAKMFGVEDQRPEVAGDRIKPVIGHGVQVASIANHLNREDAPLIWRGAQLHSALQTLLRQTQWDNVDYLIIDTPPGTGDVHLTLTQQIPIAGAVVVSTPQEIALLDAKKGLKMFKQLRVPVLGVIENMNMFICPKCGHEEHIFGHDGAQLMSLQYLVNFLGSLPLDRRIQAETDAGKPTVVAEPDSRIAELFREMARKVGAAAILASREREAVVPQTEADLHGGQVKEIKWNL</sequence>
<dbReference type="NCBIfam" id="NF008669">
    <property type="entry name" value="PRK11670.1"/>
    <property type="match status" value="1"/>
</dbReference>
<dbReference type="PANTHER" id="PTHR42961">
    <property type="entry name" value="IRON-SULFUR PROTEIN NUBPL"/>
    <property type="match status" value="1"/>
</dbReference>
<evidence type="ECO:0000256" key="5">
    <source>
        <dbReference type="ARBA" id="ARBA00023014"/>
    </source>
</evidence>
<comment type="subunit">
    <text evidence="6">Homodimer.</text>
</comment>
<evidence type="ECO:0000256" key="3">
    <source>
        <dbReference type="ARBA" id="ARBA00022840"/>
    </source>
</evidence>
<dbReference type="InterPro" id="IPR027417">
    <property type="entry name" value="P-loop_NTPase"/>
</dbReference>
<keyword evidence="6" id="KW-0378">Hydrolase</keyword>
<dbReference type="GO" id="GO:0016887">
    <property type="term" value="F:ATP hydrolysis activity"/>
    <property type="evidence" value="ECO:0007669"/>
    <property type="project" value="UniProtKB-UniRule"/>
</dbReference>
<dbReference type="GO" id="GO:0140663">
    <property type="term" value="F:ATP-dependent FeS chaperone activity"/>
    <property type="evidence" value="ECO:0007669"/>
    <property type="project" value="InterPro"/>
</dbReference>
<dbReference type="SUPFAM" id="SSF52540">
    <property type="entry name" value="P-loop containing nucleoside triphosphate hydrolases"/>
    <property type="match status" value="1"/>
</dbReference>
<keyword evidence="5 6" id="KW-0411">Iron-sulfur</keyword>
<dbReference type="FunFam" id="3.40.50.300:FF:001119">
    <property type="entry name" value="Iron-sulfur cluster carrier protein"/>
    <property type="match status" value="1"/>
</dbReference>
<comment type="function">
    <text evidence="6">Binds and transfers iron-sulfur (Fe-S) clusters to target apoproteins. Can hydrolyze ATP.</text>
</comment>
<dbReference type="PROSITE" id="PS01215">
    <property type="entry name" value="MRP"/>
    <property type="match status" value="1"/>
</dbReference>
<dbReference type="Proteomes" id="UP000198461">
    <property type="component" value="Unassembled WGS sequence"/>
</dbReference>
<comment type="similarity">
    <text evidence="6">Belongs to the Mrp/NBP35 ATP-binding proteins family.</text>
</comment>
<dbReference type="AlphaFoldDB" id="A0A1N6DJA3"/>
<dbReference type="Gene3D" id="3.40.50.300">
    <property type="entry name" value="P-loop containing nucleotide triphosphate hydrolases"/>
    <property type="match status" value="1"/>
</dbReference>
<feature type="binding site" evidence="6">
    <location>
        <begin position="91"/>
        <end position="98"/>
    </location>
    <ligand>
        <name>ATP</name>
        <dbReference type="ChEBI" id="CHEBI:30616"/>
    </ligand>
</feature>
<dbReference type="InterPro" id="IPR044304">
    <property type="entry name" value="NUBPL-like"/>
</dbReference>
<gene>
    <name evidence="7" type="ORF">SAMN05443662_0196</name>
</gene>